<dbReference type="OrthoDB" id="1689333at2759"/>
<name>A0A660KX15_9ROSI</name>
<dbReference type="AlphaFoldDB" id="A0A660KX15"/>
<keyword evidence="6 10" id="KW-0812">Transmembrane</keyword>
<accession>A0A660KX15</accession>
<evidence type="ECO:0000313" key="13">
    <source>
        <dbReference type="EMBL" id="KAE8038526.1"/>
    </source>
</evidence>
<feature type="transmembrane region" description="Helical" evidence="10">
    <location>
        <begin position="281"/>
        <end position="300"/>
    </location>
</feature>
<evidence type="ECO:0000256" key="8">
    <source>
        <dbReference type="ARBA" id="ARBA00022989"/>
    </source>
</evidence>
<protein>
    <recommendedName>
        <fullName evidence="10">Alpha-1,3-glucosyltransferase</fullName>
        <ecNumber evidence="10">2.4.1.-</ecNumber>
    </recommendedName>
</protein>
<dbReference type="Pfam" id="PF03155">
    <property type="entry name" value="Alg6_Alg8"/>
    <property type="match status" value="2"/>
</dbReference>
<dbReference type="PANTHER" id="PTHR12413">
    <property type="entry name" value="DOLICHYL GLYCOSYLTRANSFERASE"/>
    <property type="match status" value="1"/>
</dbReference>
<evidence type="ECO:0000259" key="12">
    <source>
        <dbReference type="Pfam" id="PF16205"/>
    </source>
</evidence>
<comment type="similarity">
    <text evidence="3 10">Belongs to the ALG6/ALG8 glucosyltransferase family.</text>
</comment>
<dbReference type="GO" id="GO:0042283">
    <property type="term" value="F:dolichyl pyrophosphate Glc1Man9GlcNAc2 alpha-1,3-glucosyltransferase activity"/>
    <property type="evidence" value="ECO:0007669"/>
    <property type="project" value="TreeGrafter"/>
</dbReference>
<dbReference type="InterPro" id="IPR032440">
    <property type="entry name" value="Ribosomal_uS17_N"/>
</dbReference>
<evidence type="ECO:0000313" key="14">
    <source>
        <dbReference type="Proteomes" id="UP000327013"/>
    </source>
</evidence>
<comment type="caution">
    <text evidence="10">Lacks conserved residue(s) required for the propagation of feature annotation.</text>
</comment>
<evidence type="ECO:0000256" key="7">
    <source>
        <dbReference type="ARBA" id="ARBA00022824"/>
    </source>
</evidence>
<organism evidence="13 14">
    <name type="scientific">Carpinus fangiana</name>
    <dbReference type="NCBI Taxonomy" id="176857"/>
    <lineage>
        <taxon>Eukaryota</taxon>
        <taxon>Viridiplantae</taxon>
        <taxon>Streptophyta</taxon>
        <taxon>Embryophyta</taxon>
        <taxon>Tracheophyta</taxon>
        <taxon>Spermatophyta</taxon>
        <taxon>Magnoliopsida</taxon>
        <taxon>eudicotyledons</taxon>
        <taxon>Gunneridae</taxon>
        <taxon>Pentapetalae</taxon>
        <taxon>rosids</taxon>
        <taxon>fabids</taxon>
        <taxon>Fagales</taxon>
        <taxon>Betulaceae</taxon>
        <taxon>Carpinus</taxon>
    </lineage>
</organism>
<dbReference type="GO" id="GO:0006487">
    <property type="term" value="P:protein N-linked glycosylation"/>
    <property type="evidence" value="ECO:0007669"/>
    <property type="project" value="TreeGrafter"/>
</dbReference>
<dbReference type="UniPathway" id="UPA00378"/>
<dbReference type="InterPro" id="IPR004856">
    <property type="entry name" value="Glyco_trans_ALG6/ALG8"/>
</dbReference>
<comment type="pathway">
    <text evidence="2 10">Protein modification; protein glycosylation.</text>
</comment>
<keyword evidence="9 10" id="KW-0472">Membrane</keyword>
<feature type="transmembrane region" description="Helical" evidence="10">
    <location>
        <begin position="350"/>
        <end position="368"/>
    </location>
</feature>
<evidence type="ECO:0000256" key="3">
    <source>
        <dbReference type="ARBA" id="ARBA00008715"/>
    </source>
</evidence>
<feature type="transmembrane region" description="Helical" evidence="10">
    <location>
        <begin position="157"/>
        <end position="179"/>
    </location>
</feature>
<evidence type="ECO:0000256" key="6">
    <source>
        <dbReference type="ARBA" id="ARBA00022692"/>
    </source>
</evidence>
<keyword evidence="7 10" id="KW-0256">Endoplasmic reticulum</keyword>
<proteinExistence type="inferred from homology"/>
<gene>
    <name evidence="13" type="ORF">FH972_011027</name>
</gene>
<keyword evidence="4 10" id="KW-0328">Glycosyltransferase</keyword>
<keyword evidence="8 10" id="KW-1133">Transmembrane helix</keyword>
<evidence type="ECO:0000256" key="1">
    <source>
        <dbReference type="ARBA" id="ARBA00004477"/>
    </source>
</evidence>
<dbReference type="PANTHER" id="PTHR12413:SF2">
    <property type="entry name" value="DOLICHYL PYROPHOSPHATE GLC1MAN9GLCNAC2 ALPHA-1,3-GLUCOSYLTRANSFERASE-RELATED"/>
    <property type="match status" value="1"/>
</dbReference>
<dbReference type="Pfam" id="PF16205">
    <property type="entry name" value="Ribosomal_S17_N"/>
    <property type="match status" value="1"/>
</dbReference>
<feature type="domain" description="Small ribosomal subunit protein uS17 N-terminal" evidence="12">
    <location>
        <begin position="411"/>
        <end position="478"/>
    </location>
</feature>
<reference evidence="13 14" key="1">
    <citation type="submission" date="2019-06" db="EMBL/GenBank/DDBJ databases">
        <title>A chromosomal-level reference genome of Carpinus fangiana (Coryloideae, Betulaceae).</title>
        <authorList>
            <person name="Yang X."/>
            <person name="Wang Z."/>
            <person name="Zhang L."/>
            <person name="Hao G."/>
            <person name="Liu J."/>
            <person name="Yang Y."/>
        </authorList>
    </citation>
    <scope>NUCLEOTIDE SEQUENCE [LARGE SCALE GENOMIC DNA]</scope>
    <source>
        <strain evidence="13">Cfa_2016G</strain>
        <tissue evidence="13">Leaf</tissue>
    </source>
</reference>
<evidence type="ECO:0000256" key="5">
    <source>
        <dbReference type="ARBA" id="ARBA00022679"/>
    </source>
</evidence>
<feature type="signal peptide" evidence="11">
    <location>
        <begin position="1"/>
        <end position="24"/>
    </location>
</feature>
<sequence>MSELLWFFGVAACVKLLLIPSYHSTDFEVHRHWLALTHSLPLSQWYSDETSPWTLDYPPFFAYFERVLSIFANLIDTQIVHLQEGLNYSSDTLIDQGFGFKEANFDLGIDHLVPDACDCGPYAFPVQWVSVGALADVAFVFGGRERLDGRVYVCGSVVLQALVCGGGARLYCVLVAALLLGRICEGLQAAFGFGGGGCSGFCSGVCTVCLSWADKGLAFFLKKLGFAIQTPAASFTGGLVGDSSPFAILPQITPLTTFTMVLLALSPCLIKAWRDPRPGMITRWVAYAYTCGFLFGWHVHEKASLHFVIPLATVAVQNLDNARHYFLLSIVSCYSLFPLLFEAQEYPIKVLLLLLHSIIMWLAFSAQFTKDETATIKKKDDQLDLKRSSNATAKRGGGGFVIGGVEKSYLTEKAFLKQPNVFLCSKKSGKGKRPGKGGNRFWKSVGLGFKTPREAIEGTYIDKKCPFTGNVSIRGRILAGTCHSAKMMRTIIAIVKDSEVQCVESHSSWLFWWWEEGIYGIVKSLVSRLVIEKAEDGSQD</sequence>
<dbReference type="EC" id="2.4.1.-" evidence="10"/>
<comment type="subcellular location">
    <subcellularLocation>
        <location evidence="1 10">Endoplasmic reticulum membrane</location>
        <topology evidence="1 10">Multi-pass membrane protein</topology>
    </subcellularLocation>
</comment>
<evidence type="ECO:0000256" key="10">
    <source>
        <dbReference type="RuleBase" id="RU363110"/>
    </source>
</evidence>
<keyword evidence="5 10" id="KW-0808">Transferase</keyword>
<evidence type="ECO:0000256" key="11">
    <source>
        <dbReference type="SAM" id="SignalP"/>
    </source>
</evidence>
<evidence type="ECO:0000256" key="4">
    <source>
        <dbReference type="ARBA" id="ARBA00022676"/>
    </source>
</evidence>
<dbReference type="GO" id="GO:0005789">
    <property type="term" value="C:endoplasmic reticulum membrane"/>
    <property type="evidence" value="ECO:0007669"/>
    <property type="project" value="UniProtKB-SubCell"/>
</dbReference>
<dbReference type="EMBL" id="CM017324">
    <property type="protein sequence ID" value="KAE8038526.1"/>
    <property type="molecule type" value="Genomic_DNA"/>
</dbReference>
<evidence type="ECO:0000256" key="2">
    <source>
        <dbReference type="ARBA" id="ARBA00004922"/>
    </source>
</evidence>
<feature type="transmembrane region" description="Helical" evidence="10">
    <location>
        <begin position="191"/>
        <end position="213"/>
    </location>
</feature>
<dbReference type="Gene3D" id="2.40.50.1000">
    <property type="match status" value="1"/>
</dbReference>
<keyword evidence="14" id="KW-1185">Reference proteome</keyword>
<keyword evidence="11" id="KW-0732">Signal</keyword>
<dbReference type="Proteomes" id="UP000327013">
    <property type="component" value="Chromosome 4"/>
</dbReference>
<feature type="chain" id="PRO_5025062182" description="Alpha-1,3-glucosyltransferase" evidence="11">
    <location>
        <begin position="25"/>
        <end position="540"/>
    </location>
</feature>
<evidence type="ECO:0000256" key="9">
    <source>
        <dbReference type="ARBA" id="ARBA00023136"/>
    </source>
</evidence>
<feature type="transmembrane region" description="Helical" evidence="10">
    <location>
        <begin position="325"/>
        <end position="343"/>
    </location>
</feature>
<feature type="transmembrane region" description="Helical" evidence="10">
    <location>
        <begin position="248"/>
        <end position="269"/>
    </location>
</feature>